<proteinExistence type="predicted"/>
<accession>A0A9P0THJ7</accession>
<dbReference type="InterPro" id="IPR036282">
    <property type="entry name" value="Glutathione-S-Trfase_C_sf"/>
</dbReference>
<gene>
    <name evidence="2" type="ORF">PIBRA_LOCUS8871</name>
</gene>
<dbReference type="Pfam" id="PF13417">
    <property type="entry name" value="GST_N_3"/>
    <property type="match status" value="1"/>
</dbReference>
<dbReference type="SUPFAM" id="SSF47616">
    <property type="entry name" value="GST C-terminal domain-like"/>
    <property type="match status" value="1"/>
</dbReference>
<dbReference type="PANTHER" id="PTHR43969">
    <property type="entry name" value="GLUTATHIONE S TRANSFERASE D10, ISOFORM A-RELATED"/>
    <property type="match status" value="1"/>
</dbReference>
<keyword evidence="3" id="KW-1185">Reference proteome</keyword>
<organism evidence="2 3">
    <name type="scientific">Pieris brassicae</name>
    <name type="common">White butterfly</name>
    <name type="synonym">Large white butterfly</name>
    <dbReference type="NCBI Taxonomy" id="7116"/>
    <lineage>
        <taxon>Eukaryota</taxon>
        <taxon>Metazoa</taxon>
        <taxon>Ecdysozoa</taxon>
        <taxon>Arthropoda</taxon>
        <taxon>Hexapoda</taxon>
        <taxon>Insecta</taxon>
        <taxon>Pterygota</taxon>
        <taxon>Neoptera</taxon>
        <taxon>Endopterygota</taxon>
        <taxon>Lepidoptera</taxon>
        <taxon>Glossata</taxon>
        <taxon>Ditrysia</taxon>
        <taxon>Papilionoidea</taxon>
        <taxon>Pieridae</taxon>
        <taxon>Pierinae</taxon>
        <taxon>Pieris</taxon>
    </lineage>
</organism>
<dbReference type="Gene3D" id="1.20.1050.10">
    <property type="match status" value="1"/>
</dbReference>
<dbReference type="InterPro" id="IPR036249">
    <property type="entry name" value="Thioredoxin-like_sf"/>
</dbReference>
<dbReference type="GO" id="GO:0006749">
    <property type="term" value="P:glutathione metabolic process"/>
    <property type="evidence" value="ECO:0007669"/>
    <property type="project" value="TreeGrafter"/>
</dbReference>
<evidence type="ECO:0000259" key="1">
    <source>
        <dbReference type="PROSITE" id="PS50404"/>
    </source>
</evidence>
<feature type="domain" description="GST N-terminal" evidence="1">
    <location>
        <begin position="37"/>
        <end position="118"/>
    </location>
</feature>
<sequence>MVAFITNNISKHHAKLQYLRHLNCKNHNKLFMENSRNVPILYVDEASPPARFVMMTAYLLNIDLDIRKINLFAGEHKNLSYAKINHLQKVPTLIVEDNAILDSHAAAIYLCQQVTSQELYPKDNIFLQAKVNELHFFNSGTLFRLDSEIMSSYFAGKWPVAKSKIEEWYNALDYIESKLKENTWLTCDKMYLCDLCVMQTISSMLQILPLLDHHKKIKYWLNEFEKLQCIDINKRGLARLKYYIELYKPTNN</sequence>
<dbReference type="Pfam" id="PF00043">
    <property type="entry name" value="GST_C"/>
    <property type="match status" value="1"/>
</dbReference>
<dbReference type="InterPro" id="IPR004046">
    <property type="entry name" value="GST_C"/>
</dbReference>
<reference evidence="2" key="1">
    <citation type="submission" date="2022-05" db="EMBL/GenBank/DDBJ databases">
        <authorList>
            <person name="Okamura Y."/>
        </authorList>
    </citation>
    <scope>NUCLEOTIDE SEQUENCE</scope>
</reference>
<dbReference type="Proteomes" id="UP001152562">
    <property type="component" value="Unassembled WGS sequence"/>
</dbReference>
<evidence type="ECO:0000313" key="2">
    <source>
        <dbReference type="EMBL" id="CAH4032489.1"/>
    </source>
</evidence>
<dbReference type="Gene3D" id="3.40.30.10">
    <property type="entry name" value="Glutaredoxin"/>
    <property type="match status" value="1"/>
</dbReference>
<dbReference type="AlphaFoldDB" id="A0A9P0THJ7"/>
<dbReference type="PANTHER" id="PTHR43969:SF5">
    <property type="entry name" value="GLUTATHIONE S-TRANSFERASE E14"/>
    <property type="match status" value="1"/>
</dbReference>
<dbReference type="EMBL" id="CALOZG010000029">
    <property type="protein sequence ID" value="CAH4032489.1"/>
    <property type="molecule type" value="Genomic_DNA"/>
</dbReference>
<dbReference type="OrthoDB" id="422574at2759"/>
<dbReference type="InterPro" id="IPR004045">
    <property type="entry name" value="Glutathione_S-Trfase_N"/>
</dbReference>
<dbReference type="SUPFAM" id="SSF52833">
    <property type="entry name" value="Thioredoxin-like"/>
    <property type="match status" value="1"/>
</dbReference>
<protein>
    <recommendedName>
        <fullName evidence="1">GST N-terminal domain-containing protein</fullName>
    </recommendedName>
</protein>
<dbReference type="PROSITE" id="PS50404">
    <property type="entry name" value="GST_NTER"/>
    <property type="match status" value="1"/>
</dbReference>
<name>A0A9P0THJ7_PIEBR</name>
<evidence type="ECO:0000313" key="3">
    <source>
        <dbReference type="Proteomes" id="UP001152562"/>
    </source>
</evidence>
<comment type="caution">
    <text evidence="2">The sequence shown here is derived from an EMBL/GenBank/DDBJ whole genome shotgun (WGS) entry which is preliminary data.</text>
</comment>
<dbReference type="GO" id="GO:0004364">
    <property type="term" value="F:glutathione transferase activity"/>
    <property type="evidence" value="ECO:0007669"/>
    <property type="project" value="TreeGrafter"/>
</dbReference>